<proteinExistence type="predicted"/>
<dbReference type="InterPro" id="IPR004026">
    <property type="entry name" value="Ada_DNA_repair_Zn-bd"/>
</dbReference>
<dbReference type="Gene3D" id="3.40.10.10">
    <property type="entry name" value="DNA Methylphosphotriester Repair Domain"/>
    <property type="match status" value="1"/>
</dbReference>
<accession>A0ABS3YHZ3</accession>
<name>A0ABS3YHZ3_9BACT</name>
<feature type="domain" description="Ada DNA repair metal-binding" evidence="2">
    <location>
        <begin position="27"/>
        <end position="73"/>
    </location>
</feature>
<keyword evidence="1" id="KW-0010">Activator</keyword>
<evidence type="ECO:0000256" key="1">
    <source>
        <dbReference type="ARBA" id="ARBA00023159"/>
    </source>
</evidence>
<evidence type="ECO:0000259" key="2">
    <source>
        <dbReference type="Pfam" id="PF02805"/>
    </source>
</evidence>
<evidence type="ECO:0000313" key="3">
    <source>
        <dbReference type="EMBL" id="MBO9154317.1"/>
    </source>
</evidence>
<evidence type="ECO:0000313" key="4">
    <source>
        <dbReference type="Proteomes" id="UP000679126"/>
    </source>
</evidence>
<dbReference type="Pfam" id="PF02805">
    <property type="entry name" value="Ada_Zn_binding"/>
    <property type="match status" value="1"/>
</dbReference>
<dbReference type="EMBL" id="JAGHKP010000003">
    <property type="protein sequence ID" value="MBO9154317.1"/>
    <property type="molecule type" value="Genomic_DNA"/>
</dbReference>
<dbReference type="SUPFAM" id="SSF57884">
    <property type="entry name" value="Ada DNA repair protein, N-terminal domain (N-Ada 10)"/>
    <property type="match status" value="1"/>
</dbReference>
<keyword evidence="4" id="KW-1185">Reference proteome</keyword>
<gene>
    <name evidence="3" type="ORF">J7I43_18980</name>
</gene>
<dbReference type="Proteomes" id="UP000679126">
    <property type="component" value="Unassembled WGS sequence"/>
</dbReference>
<dbReference type="InterPro" id="IPR035451">
    <property type="entry name" value="Ada-like_dom_sf"/>
</dbReference>
<sequence>MTMHLFLHKDLDGPALRSLMRAGKIRFAGNRNLKIYGRLDCVSGKRMKRENRVFFASERSAQANGYRPCGRCMREAYRRWKRSAE</sequence>
<comment type="caution">
    <text evidence="3">The sequence shown here is derived from an EMBL/GenBank/DDBJ whole genome shotgun (WGS) entry which is preliminary data.</text>
</comment>
<organism evidence="3 4">
    <name type="scientific">Chitinophaga chungangae</name>
    <dbReference type="NCBI Taxonomy" id="2821488"/>
    <lineage>
        <taxon>Bacteria</taxon>
        <taxon>Pseudomonadati</taxon>
        <taxon>Bacteroidota</taxon>
        <taxon>Chitinophagia</taxon>
        <taxon>Chitinophagales</taxon>
        <taxon>Chitinophagaceae</taxon>
        <taxon>Chitinophaga</taxon>
    </lineage>
</organism>
<reference evidence="4" key="1">
    <citation type="submission" date="2021-03" db="EMBL/GenBank/DDBJ databases">
        <title>Assistant Professor.</title>
        <authorList>
            <person name="Huq M.A."/>
        </authorList>
    </citation>
    <scope>NUCLEOTIDE SEQUENCE [LARGE SCALE GENOMIC DNA]</scope>
    <source>
        <strain evidence="4">MAH-28</strain>
    </source>
</reference>
<protein>
    <recommendedName>
        <fullName evidence="2">Ada DNA repair metal-binding domain-containing protein</fullName>
    </recommendedName>
</protein>